<dbReference type="InterPro" id="IPR001452">
    <property type="entry name" value="SH3_domain"/>
</dbReference>
<name>A0A8C4MNQ1_EQUAS</name>
<dbReference type="SUPFAM" id="SSF55550">
    <property type="entry name" value="SH2 domain"/>
    <property type="match status" value="1"/>
</dbReference>
<evidence type="ECO:0000256" key="2">
    <source>
        <dbReference type="ARBA" id="ARBA00022999"/>
    </source>
</evidence>
<reference evidence="5" key="1">
    <citation type="submission" date="2023-03" db="UniProtKB">
        <authorList>
            <consortium name="Ensembl"/>
        </authorList>
    </citation>
    <scope>IDENTIFICATION</scope>
</reference>
<dbReference type="InterPro" id="IPR036028">
    <property type="entry name" value="SH3-like_dom_sf"/>
</dbReference>
<dbReference type="PANTHER" id="PTHR46037">
    <property type="entry name" value="PROTEIN ENHANCER OF SEVENLESS 2B"/>
    <property type="match status" value="1"/>
</dbReference>
<dbReference type="Ensembl" id="ENSEAST00005028000.1">
    <property type="protein sequence ID" value="ENSEASP00005025790.1"/>
    <property type="gene ID" value="ENSEASG00005017605.1"/>
</dbReference>
<dbReference type="AlphaFoldDB" id="A0A8C4MNQ1"/>
<organism evidence="5">
    <name type="scientific">Equus asinus asinus</name>
    <dbReference type="NCBI Taxonomy" id="83772"/>
    <lineage>
        <taxon>Eukaryota</taxon>
        <taxon>Metazoa</taxon>
        <taxon>Chordata</taxon>
        <taxon>Craniata</taxon>
        <taxon>Vertebrata</taxon>
        <taxon>Euteleostomi</taxon>
        <taxon>Mammalia</taxon>
        <taxon>Eutheria</taxon>
        <taxon>Laurasiatheria</taxon>
        <taxon>Perissodactyla</taxon>
        <taxon>Equidae</taxon>
        <taxon>Equus</taxon>
    </lineage>
</organism>
<keyword evidence="2" id="KW-0727">SH2 domain</keyword>
<evidence type="ECO:0000256" key="1">
    <source>
        <dbReference type="ARBA" id="ARBA00022443"/>
    </source>
</evidence>
<dbReference type="PROSITE" id="PS50002">
    <property type="entry name" value="SH3"/>
    <property type="match status" value="1"/>
</dbReference>
<protein>
    <submittedName>
        <fullName evidence="5">GRB2 related adaptor protein</fullName>
    </submittedName>
</protein>
<dbReference type="SUPFAM" id="SSF50044">
    <property type="entry name" value="SH3-domain"/>
    <property type="match status" value="1"/>
</dbReference>
<accession>A0A8C4MNQ1</accession>
<proteinExistence type="predicted"/>
<dbReference type="Gene3D" id="3.30.505.10">
    <property type="entry name" value="SH2 domain"/>
    <property type="match status" value="1"/>
</dbReference>
<dbReference type="PRINTS" id="PR00452">
    <property type="entry name" value="SH3DOMAIN"/>
</dbReference>
<dbReference type="InterPro" id="IPR000980">
    <property type="entry name" value="SH2"/>
</dbReference>
<evidence type="ECO:0000313" key="5">
    <source>
        <dbReference type="Ensembl" id="ENSEASP00005025790.1"/>
    </source>
</evidence>
<dbReference type="Gene3D" id="2.30.30.40">
    <property type="entry name" value="SH3 Domains"/>
    <property type="match status" value="1"/>
</dbReference>
<evidence type="ECO:0000256" key="3">
    <source>
        <dbReference type="PROSITE-ProRule" id="PRU00192"/>
    </source>
</evidence>
<dbReference type="PRINTS" id="PR00499">
    <property type="entry name" value="P67PHOX"/>
</dbReference>
<keyword evidence="1 3" id="KW-0728">SH3 domain</keyword>
<dbReference type="SMART" id="SM00326">
    <property type="entry name" value="SH3"/>
    <property type="match status" value="1"/>
</dbReference>
<sequence>MLSSLQTGVWFPFSPKPNENTACAQEAEEASPSQWPSCAPSAHAWPRPQVRRVSWISARPAGFLNWLVPDGELELFCVGPPAQRGLPHLTHGESNSVPPTSAPGSYGDQVQHFKVLREASGKYFLWEEKFNSLNELVDFYRTTTIAKKRQVFLRDEEPLLKPPRASFAQAQFDFSAQDPSQLSFRRGDIIEVLEGLDPHWWRGRFCGRVGFFPRSYVQPVHL</sequence>
<dbReference type="Pfam" id="PF00018">
    <property type="entry name" value="SH3_1"/>
    <property type="match status" value="1"/>
</dbReference>
<dbReference type="Pfam" id="PF00017">
    <property type="entry name" value="SH2"/>
    <property type="match status" value="1"/>
</dbReference>
<dbReference type="InterPro" id="IPR036860">
    <property type="entry name" value="SH2_dom_sf"/>
</dbReference>
<evidence type="ECO:0000259" key="4">
    <source>
        <dbReference type="PROSITE" id="PS50002"/>
    </source>
</evidence>
<dbReference type="InterPro" id="IPR043539">
    <property type="entry name" value="Grb2-like"/>
</dbReference>
<feature type="domain" description="SH3" evidence="4">
    <location>
        <begin position="163"/>
        <end position="222"/>
    </location>
</feature>